<evidence type="ECO:0000313" key="1">
    <source>
        <dbReference type="EMBL" id="GFJ96161.1"/>
    </source>
</evidence>
<dbReference type="InterPro" id="IPR047324">
    <property type="entry name" value="LbH_gamma_CA-like"/>
</dbReference>
<dbReference type="Proteomes" id="UP000482960">
    <property type="component" value="Unassembled WGS sequence"/>
</dbReference>
<comment type="caution">
    <text evidence="1">The sequence shown here is derived from an EMBL/GenBank/DDBJ whole genome shotgun (WGS) entry which is preliminary data.</text>
</comment>
<dbReference type="AlphaFoldDB" id="A0A6V8LMC3"/>
<dbReference type="SUPFAM" id="SSF51161">
    <property type="entry name" value="Trimeric LpxA-like enzymes"/>
    <property type="match status" value="1"/>
</dbReference>
<dbReference type="InterPro" id="IPR001451">
    <property type="entry name" value="Hexapep"/>
</dbReference>
<dbReference type="Pfam" id="PF00132">
    <property type="entry name" value="Hexapep"/>
    <property type="match status" value="1"/>
</dbReference>
<accession>A0A6V8LMC3</accession>
<dbReference type="InterPro" id="IPR011004">
    <property type="entry name" value="Trimer_LpxA-like_sf"/>
</dbReference>
<dbReference type="CDD" id="cd04645">
    <property type="entry name" value="LbH_gamma_CA_like"/>
    <property type="match status" value="1"/>
</dbReference>
<keyword evidence="2" id="KW-1185">Reference proteome</keyword>
<dbReference type="InterPro" id="IPR050484">
    <property type="entry name" value="Transf_Hexapept/Carb_Anhydrase"/>
</dbReference>
<organism evidence="1 2">
    <name type="scientific">Phytohabitans rumicis</name>
    <dbReference type="NCBI Taxonomy" id="1076125"/>
    <lineage>
        <taxon>Bacteria</taxon>
        <taxon>Bacillati</taxon>
        <taxon>Actinomycetota</taxon>
        <taxon>Actinomycetes</taxon>
        <taxon>Micromonosporales</taxon>
        <taxon>Micromonosporaceae</taxon>
    </lineage>
</organism>
<dbReference type="Gene3D" id="2.160.10.10">
    <property type="entry name" value="Hexapeptide repeat proteins"/>
    <property type="match status" value="1"/>
</dbReference>
<protein>
    <submittedName>
        <fullName evidence="1">Gamma carbonic anhydrase family protein</fullName>
    </submittedName>
</protein>
<sequence length="172" mass="17644">MAVYALGDLVPAIDPDAYVHPDAVVIGAVTLAAGASVWPAAVLRGDYGRIAIGPRTSVQDGTVVHTTAQWPTVVGARCVVGHNAHLEGCRVGDDCLIGSGAVVLNRATVEDGAAVGAAALVVEDAVVPSGHIALGVPARPRPAPDLATWVTEAVDLYADLAQRYRAELRRIG</sequence>
<reference evidence="1 2" key="2">
    <citation type="submission" date="2020-03" db="EMBL/GenBank/DDBJ databases">
        <authorList>
            <person name="Ichikawa N."/>
            <person name="Kimura A."/>
            <person name="Kitahashi Y."/>
            <person name="Uohara A."/>
        </authorList>
    </citation>
    <scope>NUCLEOTIDE SEQUENCE [LARGE SCALE GENOMIC DNA]</scope>
    <source>
        <strain evidence="1 2">NBRC 108638</strain>
    </source>
</reference>
<gene>
    <name evidence="1" type="ORF">Prum_098030</name>
</gene>
<dbReference type="PANTHER" id="PTHR13061">
    <property type="entry name" value="DYNACTIN SUBUNIT P25"/>
    <property type="match status" value="1"/>
</dbReference>
<proteinExistence type="predicted"/>
<reference evidence="1 2" key="1">
    <citation type="submission" date="2020-03" db="EMBL/GenBank/DDBJ databases">
        <title>Whole genome shotgun sequence of Phytohabitans rumicis NBRC 108638.</title>
        <authorList>
            <person name="Komaki H."/>
            <person name="Tamura T."/>
        </authorList>
    </citation>
    <scope>NUCLEOTIDE SEQUENCE [LARGE SCALE GENOMIC DNA]</scope>
    <source>
        <strain evidence="1 2">NBRC 108638</strain>
    </source>
</reference>
<dbReference type="PANTHER" id="PTHR13061:SF29">
    <property type="entry name" value="GAMMA CARBONIC ANHYDRASE-LIKE 1, MITOCHONDRIAL-RELATED"/>
    <property type="match status" value="1"/>
</dbReference>
<dbReference type="EMBL" id="BLPG01000002">
    <property type="protein sequence ID" value="GFJ96161.1"/>
    <property type="molecule type" value="Genomic_DNA"/>
</dbReference>
<dbReference type="RefSeq" id="WP_173085699.1">
    <property type="nucleotide sequence ID" value="NZ_BAABJB010000052.1"/>
</dbReference>
<name>A0A6V8LMC3_9ACTN</name>
<evidence type="ECO:0000313" key="2">
    <source>
        <dbReference type="Proteomes" id="UP000482960"/>
    </source>
</evidence>